<dbReference type="GO" id="GO:0005509">
    <property type="term" value="F:calcium ion binding"/>
    <property type="evidence" value="ECO:0007669"/>
    <property type="project" value="InterPro"/>
</dbReference>
<gene>
    <name evidence="4" type="ORF">MICPUCDRAFT_43369</name>
</gene>
<organism evidence="5">
    <name type="scientific">Micromonas pusilla (strain CCMP1545)</name>
    <name type="common">Picoplanktonic green alga</name>
    <dbReference type="NCBI Taxonomy" id="564608"/>
    <lineage>
        <taxon>Eukaryota</taxon>
        <taxon>Viridiplantae</taxon>
        <taxon>Chlorophyta</taxon>
        <taxon>Mamiellophyceae</taxon>
        <taxon>Mamiellales</taxon>
        <taxon>Mamiellaceae</taxon>
        <taxon>Micromonas</taxon>
    </lineage>
</organism>
<dbReference type="Pfam" id="PF13202">
    <property type="entry name" value="EF-hand_5"/>
    <property type="match status" value="9"/>
</dbReference>
<dbReference type="AlphaFoldDB" id="C1N9J7"/>
<dbReference type="Pfam" id="PF13499">
    <property type="entry name" value="EF-hand_7"/>
    <property type="match status" value="1"/>
</dbReference>
<dbReference type="PANTHER" id="PTHR23050">
    <property type="entry name" value="CALCIUM BINDING PROTEIN"/>
    <property type="match status" value="1"/>
</dbReference>
<feature type="domain" description="EF-hand" evidence="3">
    <location>
        <begin position="483"/>
        <end position="518"/>
    </location>
</feature>
<keyword evidence="2" id="KW-0106">Calcium</keyword>
<feature type="domain" description="EF-hand" evidence="3">
    <location>
        <begin position="136"/>
        <end position="171"/>
    </location>
</feature>
<evidence type="ECO:0000256" key="1">
    <source>
        <dbReference type="ARBA" id="ARBA00022737"/>
    </source>
</evidence>
<dbReference type="RefSeq" id="XP_003064299.1">
    <property type="nucleotide sequence ID" value="XM_003064253.1"/>
</dbReference>
<feature type="domain" description="EF-hand" evidence="3">
    <location>
        <begin position="707"/>
        <end position="742"/>
    </location>
</feature>
<dbReference type="SMART" id="SM00054">
    <property type="entry name" value="EFh"/>
    <property type="match status" value="11"/>
</dbReference>
<accession>C1N9J7</accession>
<dbReference type="GeneID" id="9690074"/>
<sequence length="929" mass="102906">MFANIPKDERGKVTAPQLASAIERNHFLRARLVENAKIDASKFDDSKDGNAFVDLAEALLAVIDTNANGEIEPHELERVIRGWEKVDYTPTQTWETDRAHQLAGAAERARIRAEMAGGFTGLSREEALRIGESAQDFHEKWFTMFANIDVDKDGSIDRAELTKALEKNDFLRRTICKNLGFSPMESRRSKAKELGEKLIGLMDDDGSGKIEPMELERAIRGWAKVDWKKTNTEESDRAHQLAGAAERARIEAERSGGYVGLTDAEEALRIGESAQDFHEKWFTLFANLDVDKSGAVDRKELAKALSTNDFLRNKLIVNANLVGDTPEAREAFLYNATAATIDPSTMLMLADAIIQKVDDDGSGKVEPAELERAIRGWVKVDYAKTNTHESDRAHQLKGAAERARIEAERSGGYVGLTDAEEALRVGDSMQDFHEKWFTLFANLDVDKDGSIDKNELAIALGKNDFLRNKLIQNAKIDHYTDDAMDDLAEKVLAAIDDDGDGTVGPAELERAIRGWMKTDYTPTQTEASTREHMLKGAAERARIEAELSGGYFGLLDPEEARRIGEKMQDFHEKWFTLFANVDVDRDGTINVAELSKALGMNDFLRNKLIENAKIETSPSETMETLAEKVLRAVDDDGSGKIEPRELERAIRGWTKVDWTAIQTFESDRAHQLAGAAERARIEAELSGGYLGLLDAEEAKAIGDKMQDFHEKWFTLFANIDVDKSGFVDEKELARALAINDFLRVKLCEGAKIETSAGGESMEDLAGKLLRAVDDDGDGKIEPRELERAIRGWTKFDWRATNTEESDRAHQLAGAAERAKIRRDEIGGGFAGITDAEEALQIGDAARGFNATERAQFADTEGAFADGAAFALNPELKAKRSEAEAVIKAELKEEGMLNKVGEDFKGLDADEALRVGENVKLGGELLEFDF</sequence>
<feature type="domain" description="EF-hand" evidence="3">
    <location>
        <begin position="621"/>
        <end position="656"/>
    </location>
</feature>
<protein>
    <submittedName>
        <fullName evidence="4">Predicted protein</fullName>
    </submittedName>
</protein>
<keyword evidence="5" id="KW-1185">Reference proteome</keyword>
<evidence type="ECO:0000259" key="3">
    <source>
        <dbReference type="PROSITE" id="PS50222"/>
    </source>
</evidence>
<reference evidence="4 5" key="1">
    <citation type="journal article" date="2009" name="Science">
        <title>Green evolution and dynamic adaptations revealed by genomes of the marine picoeukaryotes Micromonas.</title>
        <authorList>
            <person name="Worden A.Z."/>
            <person name="Lee J.H."/>
            <person name="Mock T."/>
            <person name="Rouze P."/>
            <person name="Simmons M.P."/>
            <person name="Aerts A.L."/>
            <person name="Allen A.E."/>
            <person name="Cuvelier M.L."/>
            <person name="Derelle E."/>
            <person name="Everett M.V."/>
            <person name="Foulon E."/>
            <person name="Grimwood J."/>
            <person name="Gundlach H."/>
            <person name="Henrissat B."/>
            <person name="Napoli C."/>
            <person name="McDonald S.M."/>
            <person name="Parker M.S."/>
            <person name="Rombauts S."/>
            <person name="Salamov A."/>
            <person name="Von Dassow P."/>
            <person name="Badger J.H."/>
            <person name="Coutinho P.M."/>
            <person name="Demir E."/>
            <person name="Dubchak I."/>
            <person name="Gentemann C."/>
            <person name="Eikrem W."/>
            <person name="Gready J.E."/>
            <person name="John U."/>
            <person name="Lanier W."/>
            <person name="Lindquist E.A."/>
            <person name="Lucas S."/>
            <person name="Mayer K.F."/>
            <person name="Moreau H."/>
            <person name="Not F."/>
            <person name="Otillar R."/>
            <person name="Panaud O."/>
            <person name="Pangilinan J."/>
            <person name="Paulsen I."/>
            <person name="Piegu B."/>
            <person name="Poliakov A."/>
            <person name="Robbens S."/>
            <person name="Schmutz J."/>
            <person name="Toulza E."/>
            <person name="Wyss T."/>
            <person name="Zelensky A."/>
            <person name="Zhou K."/>
            <person name="Armbrust E.V."/>
            <person name="Bhattacharya D."/>
            <person name="Goodenough U.W."/>
            <person name="Van de Peer Y."/>
            <person name="Grigoriev I.V."/>
        </authorList>
    </citation>
    <scope>NUCLEOTIDE SEQUENCE [LARGE SCALE GENOMIC DNA]</scope>
    <source>
        <strain evidence="4 5">CCMP1545</strain>
    </source>
</reference>
<feature type="domain" description="EF-hand" evidence="3">
    <location>
        <begin position="190"/>
        <end position="225"/>
    </location>
</feature>
<dbReference type="InterPro" id="IPR011992">
    <property type="entry name" value="EF-hand-dom_pair"/>
</dbReference>
<evidence type="ECO:0000313" key="4">
    <source>
        <dbReference type="EMBL" id="EEH51204.1"/>
    </source>
</evidence>
<dbReference type="Proteomes" id="UP000001876">
    <property type="component" value="Unassembled WGS sequence"/>
</dbReference>
<dbReference type="InterPro" id="IPR018247">
    <property type="entry name" value="EF_Hand_1_Ca_BS"/>
</dbReference>
<dbReference type="Gene3D" id="1.10.238.10">
    <property type="entry name" value="EF-hand"/>
    <property type="match status" value="5"/>
</dbReference>
<feature type="domain" description="EF-hand" evidence="3">
    <location>
        <begin position="760"/>
        <end position="795"/>
    </location>
</feature>
<evidence type="ECO:0000313" key="5">
    <source>
        <dbReference type="Proteomes" id="UP000001876"/>
    </source>
</evidence>
<evidence type="ECO:0000256" key="2">
    <source>
        <dbReference type="ARBA" id="ARBA00022837"/>
    </source>
</evidence>
<feature type="domain" description="EF-hand" evidence="3">
    <location>
        <begin position="345"/>
        <end position="380"/>
    </location>
</feature>
<dbReference type="InterPro" id="IPR002048">
    <property type="entry name" value="EF_hand_dom"/>
</dbReference>
<dbReference type="EMBL" id="GG663751">
    <property type="protein sequence ID" value="EEH51204.1"/>
    <property type="molecule type" value="Genomic_DNA"/>
</dbReference>
<feature type="domain" description="EF-hand" evidence="3">
    <location>
        <begin position="569"/>
        <end position="604"/>
    </location>
</feature>
<dbReference type="PROSITE" id="PS50222">
    <property type="entry name" value="EF_HAND_2"/>
    <property type="match status" value="10"/>
</dbReference>
<feature type="domain" description="EF-hand" evidence="3">
    <location>
        <begin position="431"/>
        <end position="466"/>
    </location>
</feature>
<dbReference type="InterPro" id="IPR050145">
    <property type="entry name" value="Centrin_CML-like"/>
</dbReference>
<dbReference type="OrthoDB" id="186625at2759"/>
<dbReference type="SUPFAM" id="SSF47473">
    <property type="entry name" value="EF-hand"/>
    <property type="match status" value="4"/>
</dbReference>
<proteinExistence type="predicted"/>
<feature type="domain" description="EF-hand" evidence="3">
    <location>
        <begin position="276"/>
        <end position="311"/>
    </location>
</feature>
<dbReference type="PROSITE" id="PS00018">
    <property type="entry name" value="EF_HAND_1"/>
    <property type="match status" value="11"/>
</dbReference>
<keyword evidence="1" id="KW-0677">Repeat</keyword>
<dbReference type="KEGG" id="mpp:MICPUCDRAFT_43369"/>
<name>C1N9J7_MICPC</name>